<accession>A0A0R2B9C7</accession>
<dbReference type="Proteomes" id="UP000051672">
    <property type="component" value="Unassembled WGS sequence"/>
</dbReference>
<evidence type="ECO:0008006" key="3">
    <source>
        <dbReference type="Google" id="ProtNLM"/>
    </source>
</evidence>
<protein>
    <recommendedName>
        <fullName evidence="3">WxL domain-containing protein</fullName>
    </recommendedName>
</protein>
<keyword evidence="2" id="KW-1185">Reference proteome</keyword>
<proteinExistence type="predicted"/>
<dbReference type="STRING" id="1423727.FC34_GL001237"/>
<dbReference type="PATRIC" id="fig|1423727.3.peg.1257"/>
<sequence length="174" mass="18916">MPQVVHAEAIRESFTIEFTVPDANAPVASDFPSLDFGQIDLATLIHQTVNLPLAKPETLQVQAAPDTSWTLAVAFSQVQDSSGQPLTDAQLTLSGPEFSASLSPQTPIDLWSGVGAKTTRLTAQTQLQLSQNVWATAGIYTARMTWQLKMIPHPDAKNLTPEQNYSILEVTKED</sequence>
<comment type="caution">
    <text evidence="1">The sequence shown here is derived from an EMBL/GenBank/DDBJ whole genome shotgun (WGS) entry which is preliminary data.</text>
</comment>
<reference evidence="1 2" key="1">
    <citation type="journal article" date="2015" name="Genome Announc.">
        <title>Expanding the biotechnology potential of lactobacilli through comparative genomics of 213 strains and associated genera.</title>
        <authorList>
            <person name="Sun Z."/>
            <person name="Harris H.M."/>
            <person name="McCann A."/>
            <person name="Guo C."/>
            <person name="Argimon S."/>
            <person name="Zhang W."/>
            <person name="Yang X."/>
            <person name="Jeffery I.B."/>
            <person name="Cooney J.C."/>
            <person name="Kagawa T.F."/>
            <person name="Liu W."/>
            <person name="Song Y."/>
            <person name="Salvetti E."/>
            <person name="Wrobel A."/>
            <person name="Rasinkangas P."/>
            <person name="Parkhill J."/>
            <person name="Rea M.C."/>
            <person name="O'Sullivan O."/>
            <person name="Ritari J."/>
            <person name="Douillard F.P."/>
            <person name="Paul Ross R."/>
            <person name="Yang R."/>
            <person name="Briner A.E."/>
            <person name="Felis G.E."/>
            <person name="de Vos W.M."/>
            <person name="Barrangou R."/>
            <person name="Klaenhammer T.R."/>
            <person name="Caufield P.W."/>
            <person name="Cui Y."/>
            <person name="Zhang H."/>
            <person name="O'Toole P.W."/>
        </authorList>
    </citation>
    <scope>NUCLEOTIDE SEQUENCE [LARGE SCALE GENOMIC DNA]</scope>
    <source>
        <strain evidence="1 2">DSM 23927</strain>
    </source>
</reference>
<organism evidence="1 2">
    <name type="scientific">Lacticaseibacillus brantae DSM 23927</name>
    <dbReference type="NCBI Taxonomy" id="1423727"/>
    <lineage>
        <taxon>Bacteria</taxon>
        <taxon>Bacillati</taxon>
        <taxon>Bacillota</taxon>
        <taxon>Bacilli</taxon>
        <taxon>Lactobacillales</taxon>
        <taxon>Lactobacillaceae</taxon>
        <taxon>Lacticaseibacillus</taxon>
    </lineage>
</organism>
<dbReference type="AlphaFoldDB" id="A0A0R2B9C7"/>
<gene>
    <name evidence="1" type="ORF">FC34_GL001237</name>
</gene>
<name>A0A0R2B9C7_9LACO</name>
<evidence type="ECO:0000313" key="2">
    <source>
        <dbReference type="Proteomes" id="UP000051672"/>
    </source>
</evidence>
<evidence type="ECO:0000313" key="1">
    <source>
        <dbReference type="EMBL" id="KRM72252.1"/>
    </source>
</evidence>
<dbReference type="EMBL" id="AYZQ01000002">
    <property type="protein sequence ID" value="KRM72252.1"/>
    <property type="molecule type" value="Genomic_DNA"/>
</dbReference>